<organism evidence="3 4">
    <name type="scientific">Rheinheimera tilapiae</name>
    <dbReference type="NCBI Taxonomy" id="875043"/>
    <lineage>
        <taxon>Bacteria</taxon>
        <taxon>Pseudomonadati</taxon>
        <taxon>Pseudomonadota</taxon>
        <taxon>Gammaproteobacteria</taxon>
        <taxon>Chromatiales</taxon>
        <taxon>Chromatiaceae</taxon>
        <taxon>Rheinheimera</taxon>
    </lineage>
</organism>
<dbReference type="InterPro" id="IPR040079">
    <property type="entry name" value="Glutathione_S-Trfase"/>
</dbReference>
<evidence type="ECO:0000313" key="3">
    <source>
        <dbReference type="EMBL" id="MFC0049928.1"/>
    </source>
</evidence>
<proteinExistence type="predicted"/>
<dbReference type="PROSITE" id="PS50405">
    <property type="entry name" value="GST_CTER"/>
    <property type="match status" value="1"/>
</dbReference>
<dbReference type="RefSeq" id="WP_377246729.1">
    <property type="nucleotide sequence ID" value="NZ_JBHLXP010000005.1"/>
</dbReference>
<dbReference type="InterPro" id="IPR036282">
    <property type="entry name" value="Glutathione-S-Trfase_C_sf"/>
</dbReference>
<evidence type="ECO:0000259" key="1">
    <source>
        <dbReference type="PROSITE" id="PS50404"/>
    </source>
</evidence>
<accession>A0ABV6BK80</accession>
<dbReference type="Gene3D" id="1.20.1050.10">
    <property type="match status" value="1"/>
</dbReference>
<protein>
    <submittedName>
        <fullName evidence="3">Glutathione S-transferase family protein</fullName>
    </submittedName>
</protein>
<dbReference type="Gene3D" id="3.40.30.10">
    <property type="entry name" value="Glutaredoxin"/>
    <property type="match status" value="1"/>
</dbReference>
<reference evidence="3 4" key="1">
    <citation type="submission" date="2024-09" db="EMBL/GenBank/DDBJ databases">
        <authorList>
            <person name="Sun Q."/>
            <person name="Mori K."/>
        </authorList>
    </citation>
    <scope>NUCLEOTIDE SEQUENCE [LARGE SCALE GENOMIC DNA]</scope>
    <source>
        <strain evidence="3 4">KCTC 23315</strain>
    </source>
</reference>
<dbReference type="PANTHER" id="PTHR44051:SF21">
    <property type="entry name" value="GLUTATHIONE S-TRANSFERASE FAMILY PROTEIN"/>
    <property type="match status" value="1"/>
</dbReference>
<dbReference type="InterPro" id="IPR036249">
    <property type="entry name" value="Thioredoxin-like_sf"/>
</dbReference>
<dbReference type="SUPFAM" id="SSF47616">
    <property type="entry name" value="GST C-terminal domain-like"/>
    <property type="match status" value="1"/>
</dbReference>
<feature type="domain" description="GST C-terminal" evidence="2">
    <location>
        <begin position="84"/>
        <end position="207"/>
    </location>
</feature>
<dbReference type="PANTHER" id="PTHR44051">
    <property type="entry name" value="GLUTATHIONE S-TRANSFERASE-RELATED"/>
    <property type="match status" value="1"/>
</dbReference>
<dbReference type="EMBL" id="JBHLXP010000005">
    <property type="protein sequence ID" value="MFC0049928.1"/>
    <property type="molecule type" value="Genomic_DNA"/>
</dbReference>
<gene>
    <name evidence="3" type="ORF">ACFFJP_16625</name>
</gene>
<evidence type="ECO:0000313" key="4">
    <source>
        <dbReference type="Proteomes" id="UP001589813"/>
    </source>
</evidence>
<dbReference type="CDD" id="cd03188">
    <property type="entry name" value="GST_C_Beta"/>
    <property type="match status" value="1"/>
</dbReference>
<comment type="caution">
    <text evidence="3">The sequence shown here is derived from an EMBL/GenBank/DDBJ whole genome shotgun (WGS) entry which is preliminary data.</text>
</comment>
<evidence type="ECO:0000259" key="2">
    <source>
        <dbReference type="PROSITE" id="PS50405"/>
    </source>
</evidence>
<dbReference type="InterPro" id="IPR004045">
    <property type="entry name" value="Glutathione_S-Trfase_N"/>
</dbReference>
<dbReference type="PROSITE" id="PS50404">
    <property type="entry name" value="GST_NTER"/>
    <property type="match status" value="1"/>
</dbReference>
<dbReference type="SFLD" id="SFLDG00358">
    <property type="entry name" value="Main_(cytGST)"/>
    <property type="match status" value="1"/>
</dbReference>
<dbReference type="InterPro" id="IPR010987">
    <property type="entry name" value="Glutathione-S-Trfase_C-like"/>
</dbReference>
<dbReference type="Pfam" id="PF02798">
    <property type="entry name" value="GST_N"/>
    <property type="match status" value="1"/>
</dbReference>
<dbReference type="Pfam" id="PF14497">
    <property type="entry name" value="GST_C_3"/>
    <property type="match status" value="1"/>
</dbReference>
<dbReference type="SUPFAM" id="SSF52833">
    <property type="entry name" value="Thioredoxin-like"/>
    <property type="match status" value="1"/>
</dbReference>
<name>A0ABV6BK80_9GAMM</name>
<dbReference type="SFLD" id="SFLDS00019">
    <property type="entry name" value="Glutathione_Transferase_(cytos"/>
    <property type="match status" value="1"/>
</dbReference>
<dbReference type="InterPro" id="IPR004046">
    <property type="entry name" value="GST_C"/>
</dbReference>
<dbReference type="SFLD" id="SFLDG01150">
    <property type="entry name" value="Main.1:_Beta-like"/>
    <property type="match status" value="1"/>
</dbReference>
<feature type="domain" description="GST N-terminal" evidence="1">
    <location>
        <begin position="1"/>
        <end position="80"/>
    </location>
</feature>
<dbReference type="CDD" id="cd03057">
    <property type="entry name" value="GST_N_Beta"/>
    <property type="match status" value="1"/>
</dbReference>
<sequence length="210" mass="24080">MYKLFYSPGTASMVIHQLLIELKQPFELVLVDFAAGQQKSAEFLQLNPQGRVPVLVDAEVSIYESAAILLYLTEKHQALTPPPGTKARALFLQQIAFLTNNLAPQFRFWFYSPDLGFDEYPLALKQQLQQNITSIWQQLDDQLTSNGPYLLGDEFSAADLMLTMYMRWSRNMPTTALAWPALQRLADLVRSRPSWRQLYQQEGLTEWAGF</sequence>
<dbReference type="Proteomes" id="UP001589813">
    <property type="component" value="Unassembled WGS sequence"/>
</dbReference>
<keyword evidence="4" id="KW-1185">Reference proteome</keyword>